<accession>A0A445MRS7</accession>
<keyword evidence="3" id="KW-0813">Transport</keyword>
<dbReference type="SUPFAM" id="SSF111369">
    <property type="entry name" value="HlyD-like secretion proteins"/>
    <property type="match status" value="1"/>
</dbReference>
<dbReference type="Gene3D" id="1.10.287.470">
    <property type="entry name" value="Helix hairpin bin"/>
    <property type="match status" value="1"/>
</dbReference>
<dbReference type="EMBL" id="OJIN01000024">
    <property type="protein sequence ID" value="SPD72156.1"/>
    <property type="molecule type" value="Genomic_DNA"/>
</dbReference>
<evidence type="ECO:0000256" key="6">
    <source>
        <dbReference type="ARBA" id="ARBA00023136"/>
    </source>
</evidence>
<dbReference type="Pfam" id="PF25876">
    <property type="entry name" value="HH_MFP_RND"/>
    <property type="match status" value="1"/>
</dbReference>
<dbReference type="NCBIfam" id="TIGR01730">
    <property type="entry name" value="RND_mfp"/>
    <property type="match status" value="1"/>
</dbReference>
<dbReference type="AlphaFoldDB" id="A0A445MRS7"/>
<organism evidence="12">
    <name type="scientific">uncultured Desulfobacterium sp</name>
    <dbReference type="NCBI Taxonomy" id="201089"/>
    <lineage>
        <taxon>Bacteria</taxon>
        <taxon>Pseudomonadati</taxon>
        <taxon>Thermodesulfobacteriota</taxon>
        <taxon>Desulfobacteria</taxon>
        <taxon>Desulfobacterales</taxon>
        <taxon>Desulfobacteriaceae</taxon>
        <taxon>Desulfobacterium</taxon>
        <taxon>environmental samples</taxon>
    </lineage>
</organism>
<keyword evidence="6 7" id="KW-0472">Membrane</keyword>
<evidence type="ECO:0000313" key="12">
    <source>
        <dbReference type="EMBL" id="SPD72156.1"/>
    </source>
</evidence>
<gene>
    <name evidence="12" type="ORF">PITCH_A120007</name>
</gene>
<dbReference type="FunFam" id="2.40.420.20:FF:000001">
    <property type="entry name" value="Efflux RND transporter periplasmic adaptor subunit"/>
    <property type="match status" value="1"/>
</dbReference>
<dbReference type="PROSITE" id="PS51257">
    <property type="entry name" value="PROKAR_LIPOPROTEIN"/>
    <property type="match status" value="1"/>
</dbReference>
<evidence type="ECO:0000256" key="3">
    <source>
        <dbReference type="ARBA" id="ARBA00022448"/>
    </source>
</evidence>
<dbReference type="InterPro" id="IPR058624">
    <property type="entry name" value="MdtA-like_HH"/>
</dbReference>
<evidence type="ECO:0000256" key="7">
    <source>
        <dbReference type="SAM" id="Phobius"/>
    </source>
</evidence>
<name>A0A445MRS7_9BACT</name>
<evidence type="ECO:0000256" key="4">
    <source>
        <dbReference type="ARBA" id="ARBA00022475"/>
    </source>
</evidence>
<evidence type="ECO:0000256" key="1">
    <source>
        <dbReference type="ARBA" id="ARBA00004236"/>
    </source>
</evidence>
<reference evidence="12" key="1">
    <citation type="submission" date="2018-01" db="EMBL/GenBank/DDBJ databases">
        <authorList>
            <person name="Regsiter A."/>
            <person name="William W."/>
        </authorList>
    </citation>
    <scope>NUCLEOTIDE SEQUENCE</scope>
    <source>
        <strain evidence="12">TRIP AH-1</strain>
    </source>
</reference>
<evidence type="ECO:0000259" key="11">
    <source>
        <dbReference type="Pfam" id="PF25967"/>
    </source>
</evidence>
<dbReference type="GO" id="GO:1990281">
    <property type="term" value="C:efflux pump complex"/>
    <property type="evidence" value="ECO:0007669"/>
    <property type="project" value="TreeGrafter"/>
</dbReference>
<dbReference type="Gene3D" id="2.40.50.100">
    <property type="match status" value="1"/>
</dbReference>
<evidence type="ECO:0000256" key="2">
    <source>
        <dbReference type="ARBA" id="ARBA00009477"/>
    </source>
</evidence>
<keyword evidence="5" id="KW-0997">Cell inner membrane</keyword>
<dbReference type="Pfam" id="PF25917">
    <property type="entry name" value="BSH_RND"/>
    <property type="match status" value="1"/>
</dbReference>
<feature type="domain" description="Multidrug resistance protein MdtA-like alpha-helical hairpin" evidence="8">
    <location>
        <begin position="111"/>
        <end position="179"/>
    </location>
</feature>
<dbReference type="GO" id="GO:0030313">
    <property type="term" value="C:cell envelope"/>
    <property type="evidence" value="ECO:0007669"/>
    <property type="project" value="UniProtKB-SubCell"/>
</dbReference>
<dbReference type="InterPro" id="IPR058627">
    <property type="entry name" value="MdtA-like_C"/>
</dbReference>
<dbReference type="GO" id="GO:0015562">
    <property type="term" value="F:efflux transmembrane transporter activity"/>
    <property type="evidence" value="ECO:0007669"/>
    <property type="project" value="TreeGrafter"/>
</dbReference>
<evidence type="ECO:0000259" key="8">
    <source>
        <dbReference type="Pfam" id="PF25876"/>
    </source>
</evidence>
<dbReference type="PANTHER" id="PTHR30469:SF36">
    <property type="entry name" value="BLL3903 PROTEIN"/>
    <property type="match status" value="1"/>
</dbReference>
<feature type="transmembrane region" description="Helical" evidence="7">
    <location>
        <begin position="12"/>
        <end position="29"/>
    </location>
</feature>
<dbReference type="Gene3D" id="2.40.30.170">
    <property type="match status" value="1"/>
</dbReference>
<dbReference type="InterPro" id="IPR058625">
    <property type="entry name" value="MdtA-like_BSH"/>
</dbReference>
<proteinExistence type="inferred from homology"/>
<dbReference type="Pfam" id="PF25944">
    <property type="entry name" value="Beta-barrel_RND"/>
    <property type="match status" value="1"/>
</dbReference>
<dbReference type="InterPro" id="IPR006143">
    <property type="entry name" value="RND_pump_MFP"/>
</dbReference>
<dbReference type="Pfam" id="PF25967">
    <property type="entry name" value="RND-MFP_C"/>
    <property type="match status" value="1"/>
</dbReference>
<dbReference type="InterPro" id="IPR058626">
    <property type="entry name" value="MdtA-like_b-barrel"/>
</dbReference>
<feature type="domain" description="Multidrug resistance protein MdtA-like beta-barrel" evidence="10">
    <location>
        <begin position="218"/>
        <end position="300"/>
    </location>
</feature>
<comment type="similarity">
    <text evidence="2">Belongs to the membrane fusion protein (MFP) (TC 8.A.1) family.</text>
</comment>
<feature type="domain" description="Multidrug resistance protein MdtA-like barrel-sandwich hybrid" evidence="9">
    <location>
        <begin position="71"/>
        <end position="211"/>
    </location>
</feature>
<dbReference type="Gene3D" id="2.40.420.20">
    <property type="match status" value="1"/>
</dbReference>
<evidence type="ECO:0000259" key="10">
    <source>
        <dbReference type="Pfam" id="PF25944"/>
    </source>
</evidence>
<sequence>MKRHSVFNGFFRLYATVWVISVLVAIGLGCSRHGEEKGANKRAMPVTVADAVKKTVPVQLSAVGVVEAYKTVSVKAQVGGELVKVHFEEGQLVKAGEPLFTIDPRPFEAQLRHARANLAKDTALLDKARKLLARNSSVVDKGYVSKEQFDQSAADVSALEATVKADEAACEDAELQLKYCFISSPINACAGEVKVHMGNLVKASDNDNPLVTLKQISPIYVGFHIPEKDLFTVKEHMASKKLKAEVSFPGQNNIASRGELSFLDNTVNPSTGTILLKATFPNKDRALWPGQFVNVLLTLTSQPDAVVVPSQAVQTGQDGKYVFVVKADLTVDYRPVVEERAVGNETVIRQGIQPGEQVVTDGQLRLFPGATVKIIKSLNGKAVQTQS</sequence>
<keyword evidence="4" id="KW-1003">Cell membrane</keyword>
<protein>
    <submittedName>
        <fullName evidence="12">Efflux transporter, RND family, MFP subunit</fullName>
    </submittedName>
</protein>
<evidence type="ECO:0000256" key="5">
    <source>
        <dbReference type="ARBA" id="ARBA00022519"/>
    </source>
</evidence>
<keyword evidence="7" id="KW-0812">Transmembrane</keyword>
<feature type="domain" description="Multidrug resistance protein MdtA-like C-terminal permuted SH3" evidence="11">
    <location>
        <begin position="304"/>
        <end position="362"/>
    </location>
</feature>
<dbReference type="PANTHER" id="PTHR30469">
    <property type="entry name" value="MULTIDRUG RESISTANCE PROTEIN MDTA"/>
    <property type="match status" value="1"/>
</dbReference>
<evidence type="ECO:0000259" key="9">
    <source>
        <dbReference type="Pfam" id="PF25917"/>
    </source>
</evidence>
<comment type="subcellular location">
    <subcellularLocation>
        <location evidence="1">Cell membrane</location>
    </subcellularLocation>
</comment>
<keyword evidence="7" id="KW-1133">Transmembrane helix</keyword>